<dbReference type="InterPro" id="IPR021660">
    <property type="entry name" value="DUF3253"/>
</dbReference>
<protein>
    <submittedName>
        <fullName evidence="1">DUF3253 domain-containing protein</fullName>
    </submittedName>
</protein>
<organism evidence="1 2">
    <name type="scientific">Qipengyuania pelagi</name>
    <dbReference type="NCBI Taxonomy" id="994320"/>
    <lineage>
        <taxon>Bacteria</taxon>
        <taxon>Pseudomonadati</taxon>
        <taxon>Pseudomonadota</taxon>
        <taxon>Alphaproteobacteria</taxon>
        <taxon>Sphingomonadales</taxon>
        <taxon>Erythrobacteraceae</taxon>
        <taxon>Qipengyuania</taxon>
    </lineage>
</organism>
<reference evidence="1 2" key="1">
    <citation type="submission" date="2019-12" db="EMBL/GenBank/DDBJ databases">
        <title>Genomic-based taxomic classification of the family Erythrobacteraceae.</title>
        <authorList>
            <person name="Xu L."/>
        </authorList>
    </citation>
    <scope>NUCLEOTIDE SEQUENCE [LARGE SCALE GENOMIC DNA]</scope>
    <source>
        <strain evidence="1 2">JCM 17468</strain>
    </source>
</reference>
<dbReference type="SUPFAM" id="SSF46785">
    <property type="entry name" value="Winged helix' DNA-binding domain"/>
    <property type="match status" value="1"/>
</dbReference>
<accession>A0A844Y5B3</accession>
<dbReference type="EMBL" id="WTYD01000001">
    <property type="protein sequence ID" value="MXO52719.1"/>
    <property type="molecule type" value="Genomic_DNA"/>
</dbReference>
<dbReference type="Proteomes" id="UP000430272">
    <property type="component" value="Unassembled WGS sequence"/>
</dbReference>
<gene>
    <name evidence="1" type="ORF">GRI47_01700</name>
</gene>
<keyword evidence="2" id="KW-1185">Reference proteome</keyword>
<evidence type="ECO:0000313" key="1">
    <source>
        <dbReference type="EMBL" id="MXO52719.1"/>
    </source>
</evidence>
<dbReference type="InterPro" id="IPR036390">
    <property type="entry name" value="WH_DNA-bd_sf"/>
</dbReference>
<dbReference type="RefSeq" id="WP_160659664.1">
    <property type="nucleotide sequence ID" value="NZ_BAABDV010000001.1"/>
</dbReference>
<sequence length="87" mass="9495">MACATPRSAIQALLDERKRGASICPSEAARILARDGEDWRKSMPIVHAAVDEMIGEAIVTISWKGQGLRTREGPYRISLTTNASDEP</sequence>
<dbReference type="Gene3D" id="1.10.10.10">
    <property type="entry name" value="Winged helix-like DNA-binding domain superfamily/Winged helix DNA-binding domain"/>
    <property type="match status" value="1"/>
</dbReference>
<name>A0A844Y5B3_9SPHN</name>
<dbReference type="Pfam" id="PF11625">
    <property type="entry name" value="DUF3253"/>
    <property type="match status" value="1"/>
</dbReference>
<dbReference type="AlphaFoldDB" id="A0A844Y5B3"/>
<dbReference type="OrthoDB" id="34459at2"/>
<comment type="caution">
    <text evidence="1">The sequence shown here is derived from an EMBL/GenBank/DDBJ whole genome shotgun (WGS) entry which is preliminary data.</text>
</comment>
<dbReference type="InterPro" id="IPR036388">
    <property type="entry name" value="WH-like_DNA-bd_sf"/>
</dbReference>
<proteinExistence type="predicted"/>
<evidence type="ECO:0000313" key="2">
    <source>
        <dbReference type="Proteomes" id="UP000430272"/>
    </source>
</evidence>